<evidence type="ECO:0000256" key="4">
    <source>
        <dbReference type="ARBA" id="ARBA00023239"/>
    </source>
</evidence>
<dbReference type="Pfam" id="PF02784">
    <property type="entry name" value="Orn_Arg_deC_N"/>
    <property type="match status" value="1"/>
</dbReference>
<organism evidence="10 11">
    <name type="scientific">Pontibacter rugosus</name>
    <dbReference type="NCBI Taxonomy" id="1745966"/>
    <lineage>
        <taxon>Bacteria</taxon>
        <taxon>Pseudomonadati</taxon>
        <taxon>Bacteroidota</taxon>
        <taxon>Cytophagia</taxon>
        <taxon>Cytophagales</taxon>
        <taxon>Hymenobacteraceae</taxon>
        <taxon>Pontibacter</taxon>
    </lineage>
</organism>
<dbReference type="NCBIfam" id="TIGR01048">
    <property type="entry name" value="lysA"/>
    <property type="match status" value="1"/>
</dbReference>
<comment type="cofactor">
    <cofactor evidence="1 7">
        <name>pyridoxal 5'-phosphate</name>
        <dbReference type="ChEBI" id="CHEBI:597326"/>
    </cofactor>
</comment>
<accession>A0ABW3SUX6</accession>
<dbReference type="PANTHER" id="PTHR43727">
    <property type="entry name" value="DIAMINOPIMELATE DECARBOXYLASE"/>
    <property type="match status" value="1"/>
</dbReference>
<evidence type="ECO:0000256" key="2">
    <source>
        <dbReference type="ARBA" id="ARBA00022793"/>
    </source>
</evidence>
<keyword evidence="3" id="KW-0663">Pyridoxal phosphate</keyword>
<dbReference type="Proteomes" id="UP001597094">
    <property type="component" value="Unassembled WGS sequence"/>
</dbReference>
<keyword evidence="7" id="KW-0457">Lysine biosynthesis</keyword>
<dbReference type="EC" id="4.1.1.20" evidence="5 7"/>
<dbReference type="PRINTS" id="PR01181">
    <property type="entry name" value="DAPDCRBXLASE"/>
</dbReference>
<feature type="domain" description="Orn/DAP/Arg decarboxylase 2 C-terminal" evidence="8">
    <location>
        <begin position="25"/>
        <end position="368"/>
    </location>
</feature>
<dbReference type="SUPFAM" id="SSF50621">
    <property type="entry name" value="Alanine racemase C-terminal domain-like"/>
    <property type="match status" value="1"/>
</dbReference>
<dbReference type="Gene3D" id="3.20.20.10">
    <property type="entry name" value="Alanine racemase"/>
    <property type="match status" value="1"/>
</dbReference>
<evidence type="ECO:0000256" key="5">
    <source>
        <dbReference type="NCBIfam" id="TIGR01048"/>
    </source>
</evidence>
<proteinExistence type="inferred from homology"/>
<comment type="similarity">
    <text evidence="6">Belongs to the Orn/Lys/Arg decarboxylase class-II family.</text>
</comment>
<evidence type="ECO:0000256" key="1">
    <source>
        <dbReference type="ARBA" id="ARBA00001933"/>
    </source>
</evidence>
<dbReference type="PROSITE" id="PS00878">
    <property type="entry name" value="ODR_DC_2_1"/>
    <property type="match status" value="1"/>
</dbReference>
<reference evidence="11" key="1">
    <citation type="journal article" date="2019" name="Int. J. Syst. Evol. Microbiol.">
        <title>The Global Catalogue of Microorganisms (GCM) 10K type strain sequencing project: providing services to taxonomists for standard genome sequencing and annotation.</title>
        <authorList>
            <consortium name="The Broad Institute Genomics Platform"/>
            <consortium name="The Broad Institute Genome Sequencing Center for Infectious Disease"/>
            <person name="Wu L."/>
            <person name="Ma J."/>
        </authorList>
    </citation>
    <scope>NUCLEOTIDE SEQUENCE [LARGE SCALE GENOMIC DNA]</scope>
    <source>
        <strain evidence="11">JCM 31319</strain>
    </source>
</reference>
<dbReference type="CDD" id="cd06828">
    <property type="entry name" value="PLPDE_III_DapDC"/>
    <property type="match status" value="1"/>
</dbReference>
<dbReference type="GO" id="GO:0008836">
    <property type="term" value="F:diaminopimelate decarboxylase activity"/>
    <property type="evidence" value="ECO:0007669"/>
    <property type="project" value="UniProtKB-EC"/>
</dbReference>
<evidence type="ECO:0000259" key="8">
    <source>
        <dbReference type="Pfam" id="PF00278"/>
    </source>
</evidence>
<dbReference type="InterPro" id="IPR022643">
    <property type="entry name" value="De-COase2_C"/>
</dbReference>
<keyword evidence="11" id="KW-1185">Reference proteome</keyword>
<dbReference type="PANTHER" id="PTHR43727:SF2">
    <property type="entry name" value="GROUP IV DECARBOXYLASE"/>
    <property type="match status" value="1"/>
</dbReference>
<evidence type="ECO:0000256" key="7">
    <source>
        <dbReference type="RuleBase" id="RU003738"/>
    </source>
</evidence>
<dbReference type="InterPro" id="IPR022644">
    <property type="entry name" value="De-COase2_N"/>
</dbReference>
<dbReference type="Gene3D" id="2.40.37.10">
    <property type="entry name" value="Lyase, Ornithine Decarboxylase, Chain A, domain 1"/>
    <property type="match status" value="1"/>
</dbReference>
<feature type="domain" description="Orn/DAP/Arg decarboxylase 2 N-terminal" evidence="9">
    <location>
        <begin position="38"/>
        <end position="280"/>
    </location>
</feature>
<protein>
    <recommendedName>
        <fullName evidence="5 7">Diaminopimelate decarboxylase</fullName>
        <ecNumber evidence="5 7">4.1.1.20</ecNumber>
    </recommendedName>
</protein>
<dbReference type="PRINTS" id="PR01179">
    <property type="entry name" value="ODADCRBXLASE"/>
</dbReference>
<comment type="caution">
    <text evidence="10">The sequence shown here is derived from an EMBL/GenBank/DDBJ whole genome shotgun (WGS) entry which is preliminary data.</text>
</comment>
<sequence length="389" mass="43381">MEFLTEAEPMLNLNPEQLQQHATPFYVYDLNLLHQTLQLAQQEANKYNFHVHYALKANANAPILDAMREVGFGADCVSGNEVKAAIENGFAPKDVVFAGVGKSDAEINFALEQEIFCFNCESSHELEVLNELAEKKNTVARVALRINPNVNANTHKYITTGLEENKFGINAWELESVLELLQKLKHVKLIGIHFHIGSQITDLTVFKNLCTRVNEFQEWFVAHHISLEHVNVGGGLGVDYYTPEQNLIPDFAAYFGLFNQFLELQPGQQVHFELGRALVAQCGTLLSRVLYIKKGVTTNFAILDAGMTELIRPALYQSFHKIQNLTSRGAEVKYDVVGPICESSDCFGKAVNLPETNRGDLIAIRTAGAYGEVMASGYNLREKAQAIYV</sequence>
<dbReference type="InterPro" id="IPR022653">
    <property type="entry name" value="De-COase2_pyr-phos_BS"/>
</dbReference>
<gene>
    <name evidence="10" type="primary">lysA</name>
    <name evidence="10" type="ORF">ACFQ2O_18075</name>
</gene>
<name>A0ABW3SUX6_9BACT</name>
<evidence type="ECO:0000256" key="3">
    <source>
        <dbReference type="ARBA" id="ARBA00022898"/>
    </source>
</evidence>
<dbReference type="InterPro" id="IPR000183">
    <property type="entry name" value="Orn/DAP/Arg_de-COase"/>
</dbReference>
<evidence type="ECO:0000313" key="11">
    <source>
        <dbReference type="Proteomes" id="UP001597094"/>
    </source>
</evidence>
<evidence type="ECO:0000256" key="6">
    <source>
        <dbReference type="RuleBase" id="RU003737"/>
    </source>
</evidence>
<dbReference type="Pfam" id="PF00278">
    <property type="entry name" value="Orn_DAP_Arg_deC"/>
    <property type="match status" value="1"/>
</dbReference>
<evidence type="ECO:0000313" key="10">
    <source>
        <dbReference type="EMBL" id="MFD1188125.1"/>
    </source>
</evidence>
<comment type="catalytic activity">
    <reaction evidence="7">
        <text>meso-2,6-diaminopimelate + H(+) = L-lysine + CO2</text>
        <dbReference type="Rhea" id="RHEA:15101"/>
        <dbReference type="ChEBI" id="CHEBI:15378"/>
        <dbReference type="ChEBI" id="CHEBI:16526"/>
        <dbReference type="ChEBI" id="CHEBI:32551"/>
        <dbReference type="ChEBI" id="CHEBI:57791"/>
        <dbReference type="EC" id="4.1.1.20"/>
    </reaction>
</comment>
<keyword evidence="4 7" id="KW-0456">Lyase</keyword>
<dbReference type="RefSeq" id="WP_377531133.1">
    <property type="nucleotide sequence ID" value="NZ_JBHTLD010000217.1"/>
</dbReference>
<evidence type="ECO:0000259" key="9">
    <source>
        <dbReference type="Pfam" id="PF02784"/>
    </source>
</evidence>
<keyword evidence="7" id="KW-0028">Amino-acid biosynthesis</keyword>
<dbReference type="InterPro" id="IPR009006">
    <property type="entry name" value="Ala_racemase/Decarboxylase_C"/>
</dbReference>
<keyword evidence="2 7" id="KW-0210">Decarboxylase</keyword>
<dbReference type="InterPro" id="IPR002986">
    <property type="entry name" value="DAP_deCOOHase_LysA"/>
</dbReference>
<dbReference type="SUPFAM" id="SSF51419">
    <property type="entry name" value="PLP-binding barrel"/>
    <property type="match status" value="1"/>
</dbReference>
<comment type="pathway">
    <text evidence="7">Amino-acid biosynthesis; L-lysine biosynthesis via DAP pathway; L-lysine from DL-2,6-diaminopimelate: step 1/1.</text>
</comment>
<dbReference type="EMBL" id="JBHTLD010000217">
    <property type="protein sequence ID" value="MFD1188125.1"/>
    <property type="molecule type" value="Genomic_DNA"/>
</dbReference>
<dbReference type="InterPro" id="IPR029066">
    <property type="entry name" value="PLP-binding_barrel"/>
</dbReference>